<dbReference type="GO" id="GO:0006355">
    <property type="term" value="P:regulation of DNA-templated transcription"/>
    <property type="evidence" value="ECO:0007669"/>
    <property type="project" value="InterPro"/>
</dbReference>
<dbReference type="OrthoDB" id="9768069at2"/>
<keyword evidence="10" id="KW-1185">Reference proteome</keyword>
<dbReference type="InterPro" id="IPR000014">
    <property type="entry name" value="PAS"/>
</dbReference>
<evidence type="ECO:0000259" key="6">
    <source>
        <dbReference type="PROSITE" id="PS50109"/>
    </source>
</evidence>
<evidence type="ECO:0000259" key="8">
    <source>
        <dbReference type="PROSITE" id="PS50112"/>
    </source>
</evidence>
<sequence>MSASETPFFPSHLQDSARQNDVQAERLRVRGENPYRRQLEAVFNNATVALFILDERQQCVYLNPAAEQLTGFTLPEVQHKTLHDVIYHTRPDGSHFPREECAIDRAFPENSQQQGEEFFVHKDGSFYAVAFTASPIREGEKTVGTIIEVRGTAQEKQDERLVLGQAATALDNANLFESARRERARAESAYAQINDLLESITDSFFALDKDWRFTYINRNAESLLQRKPQDLIGKNVWEEYPEAVGGLFYTEYERAVKDQVAVIFNEFFAPVNKWFEVRAYPLQGGLSVFFHDVTEQKSFEKERTQLLAQERKAREEAEIANRTKDEFLATLSHELRTPLNAIIGWSSMISDSRLAEKEKAHGIEAIKRNALLQAQLIEDILDVSRIITGKLRLDVRAFELASVIEAAVESVSPAAQAKGIRLQRVLDSGTSLVSGDPSRLQQVIWNLLTNAIKFTPKDGRVQIRLERINSHVEIVVTDNGIGISADMLPHVFERFRQADSSSTRSFGGLGLGLAIVRHIIDMHGGTVEVESPGDGKGAIFTVKLPLMATRTVDAIPSDAIPGLSEERVHPTSSDFAKYHCPEELNGLHVLVVDDEEDARRLLKTVLESCNARVTTASNALEAFEVLQSFLPDVLISDLGMPGEDGYSLLRKVRALPPDQGGQIPAAALTAYARVEDRLQVLRSGFQIHLPKPVEPAELVAVVANLASRR</sequence>
<dbReference type="CDD" id="cd17580">
    <property type="entry name" value="REC_2_DhkD-like"/>
    <property type="match status" value="1"/>
</dbReference>
<organism evidence="9 10">
    <name type="scientific">Abditibacterium utsteinense</name>
    <dbReference type="NCBI Taxonomy" id="1960156"/>
    <lineage>
        <taxon>Bacteria</taxon>
        <taxon>Pseudomonadati</taxon>
        <taxon>Abditibacteriota</taxon>
        <taxon>Abditibacteriia</taxon>
        <taxon>Abditibacteriales</taxon>
        <taxon>Abditibacteriaceae</taxon>
        <taxon>Abditibacterium</taxon>
    </lineage>
</organism>
<dbReference type="InterPro" id="IPR003594">
    <property type="entry name" value="HATPase_dom"/>
</dbReference>
<dbReference type="SUPFAM" id="SSF47384">
    <property type="entry name" value="Homodimeric domain of signal transducing histidine kinase"/>
    <property type="match status" value="1"/>
</dbReference>
<dbReference type="SMART" id="SM00387">
    <property type="entry name" value="HATPase_c"/>
    <property type="match status" value="1"/>
</dbReference>
<dbReference type="PANTHER" id="PTHR43547">
    <property type="entry name" value="TWO-COMPONENT HISTIDINE KINASE"/>
    <property type="match status" value="1"/>
</dbReference>
<dbReference type="CDD" id="cd00130">
    <property type="entry name" value="PAS"/>
    <property type="match status" value="2"/>
</dbReference>
<dbReference type="InterPro" id="IPR003661">
    <property type="entry name" value="HisK_dim/P_dom"/>
</dbReference>
<feature type="domain" description="Histidine kinase" evidence="6">
    <location>
        <begin position="330"/>
        <end position="548"/>
    </location>
</feature>
<evidence type="ECO:0000256" key="3">
    <source>
        <dbReference type="ARBA" id="ARBA00022553"/>
    </source>
</evidence>
<evidence type="ECO:0000256" key="2">
    <source>
        <dbReference type="ARBA" id="ARBA00012438"/>
    </source>
</evidence>
<dbReference type="Gene3D" id="1.10.287.130">
    <property type="match status" value="1"/>
</dbReference>
<dbReference type="PROSITE" id="PS50109">
    <property type="entry name" value="HIS_KIN"/>
    <property type="match status" value="1"/>
</dbReference>
<dbReference type="NCBIfam" id="TIGR00229">
    <property type="entry name" value="sensory_box"/>
    <property type="match status" value="1"/>
</dbReference>
<feature type="region of interest" description="Disordered" evidence="5">
    <location>
        <begin position="1"/>
        <end position="21"/>
    </location>
</feature>
<dbReference type="RefSeq" id="WP_106380572.1">
    <property type="nucleotide sequence ID" value="NZ_NIGF01000013.1"/>
</dbReference>
<evidence type="ECO:0000259" key="7">
    <source>
        <dbReference type="PROSITE" id="PS50110"/>
    </source>
</evidence>
<dbReference type="GO" id="GO:0000155">
    <property type="term" value="F:phosphorelay sensor kinase activity"/>
    <property type="evidence" value="ECO:0007669"/>
    <property type="project" value="InterPro"/>
</dbReference>
<dbReference type="EMBL" id="NIGF01000013">
    <property type="protein sequence ID" value="PQV63330.1"/>
    <property type="molecule type" value="Genomic_DNA"/>
</dbReference>
<dbReference type="InParanoid" id="A0A2S8SRA9"/>
<dbReference type="SMART" id="SM00091">
    <property type="entry name" value="PAS"/>
    <property type="match status" value="2"/>
</dbReference>
<proteinExistence type="predicted"/>
<dbReference type="PROSITE" id="PS50110">
    <property type="entry name" value="RESPONSE_REGULATORY"/>
    <property type="match status" value="1"/>
</dbReference>
<dbReference type="InterPro" id="IPR013656">
    <property type="entry name" value="PAS_4"/>
</dbReference>
<dbReference type="InterPro" id="IPR013767">
    <property type="entry name" value="PAS_fold"/>
</dbReference>
<comment type="catalytic activity">
    <reaction evidence="1">
        <text>ATP + protein L-histidine = ADP + protein N-phospho-L-histidine.</text>
        <dbReference type="EC" id="2.7.13.3"/>
    </reaction>
</comment>
<dbReference type="Pfam" id="PF00989">
    <property type="entry name" value="PAS"/>
    <property type="match status" value="1"/>
</dbReference>
<dbReference type="CDD" id="cd00082">
    <property type="entry name" value="HisKA"/>
    <property type="match status" value="1"/>
</dbReference>
<dbReference type="EC" id="2.7.13.3" evidence="2"/>
<gene>
    <name evidence="9" type="ORF">B1R32_11357</name>
</gene>
<protein>
    <recommendedName>
        <fullName evidence="2">histidine kinase</fullName>
        <ecNumber evidence="2">2.7.13.3</ecNumber>
    </recommendedName>
</protein>
<dbReference type="InterPro" id="IPR036890">
    <property type="entry name" value="HATPase_C_sf"/>
</dbReference>
<dbReference type="SUPFAM" id="SSF55874">
    <property type="entry name" value="ATPase domain of HSP90 chaperone/DNA topoisomerase II/histidine kinase"/>
    <property type="match status" value="1"/>
</dbReference>
<dbReference type="AlphaFoldDB" id="A0A2S8SRA9"/>
<dbReference type="SUPFAM" id="SSF55785">
    <property type="entry name" value="PYP-like sensor domain (PAS domain)"/>
    <property type="match status" value="2"/>
</dbReference>
<feature type="domain" description="PAS" evidence="8">
    <location>
        <begin position="35"/>
        <end position="110"/>
    </location>
</feature>
<dbReference type="InterPro" id="IPR004358">
    <property type="entry name" value="Sig_transdc_His_kin-like_C"/>
</dbReference>
<evidence type="ECO:0000256" key="5">
    <source>
        <dbReference type="SAM" id="MobiDB-lite"/>
    </source>
</evidence>
<reference evidence="9 10" key="1">
    <citation type="journal article" date="2018" name="Syst. Appl. Microbiol.">
        <title>Abditibacterium utsteinense sp. nov., the first cultivated member of candidate phylum FBP, isolated from ice-free Antarctic soil samples.</title>
        <authorList>
            <person name="Tahon G."/>
            <person name="Tytgat B."/>
            <person name="Lebbe L."/>
            <person name="Carlier A."/>
            <person name="Willems A."/>
        </authorList>
    </citation>
    <scope>NUCLEOTIDE SEQUENCE [LARGE SCALE GENOMIC DNA]</scope>
    <source>
        <strain evidence="9 10">LMG 29911</strain>
    </source>
</reference>
<dbReference type="SMART" id="SM00448">
    <property type="entry name" value="REC"/>
    <property type="match status" value="1"/>
</dbReference>
<dbReference type="Pfam" id="PF08448">
    <property type="entry name" value="PAS_4"/>
    <property type="match status" value="1"/>
</dbReference>
<dbReference type="PROSITE" id="PS50112">
    <property type="entry name" value="PAS"/>
    <property type="match status" value="2"/>
</dbReference>
<feature type="domain" description="Response regulatory" evidence="7">
    <location>
        <begin position="588"/>
        <end position="706"/>
    </location>
</feature>
<dbReference type="InterPro" id="IPR036097">
    <property type="entry name" value="HisK_dim/P_sf"/>
</dbReference>
<dbReference type="PANTHER" id="PTHR43547:SF2">
    <property type="entry name" value="HYBRID SIGNAL TRANSDUCTION HISTIDINE KINASE C"/>
    <property type="match status" value="1"/>
</dbReference>
<dbReference type="FunFam" id="3.30.565.10:FF:000010">
    <property type="entry name" value="Sensor histidine kinase RcsC"/>
    <property type="match status" value="1"/>
</dbReference>
<dbReference type="SMART" id="SM00388">
    <property type="entry name" value="HisKA"/>
    <property type="match status" value="1"/>
</dbReference>
<name>A0A2S8SRA9_9BACT</name>
<dbReference type="InterPro" id="IPR001789">
    <property type="entry name" value="Sig_transdc_resp-reg_receiver"/>
</dbReference>
<evidence type="ECO:0000256" key="4">
    <source>
        <dbReference type="PROSITE-ProRule" id="PRU00169"/>
    </source>
</evidence>
<dbReference type="CDD" id="cd16922">
    <property type="entry name" value="HATPase_EvgS-ArcB-TorS-like"/>
    <property type="match status" value="1"/>
</dbReference>
<keyword evidence="3 4" id="KW-0597">Phosphoprotein</keyword>
<dbReference type="Gene3D" id="3.30.450.20">
    <property type="entry name" value="PAS domain"/>
    <property type="match status" value="2"/>
</dbReference>
<dbReference type="PRINTS" id="PR00344">
    <property type="entry name" value="BCTRLSENSOR"/>
</dbReference>
<dbReference type="Gene3D" id="3.40.50.2300">
    <property type="match status" value="1"/>
</dbReference>
<comment type="caution">
    <text evidence="9">The sequence shown here is derived from an EMBL/GenBank/DDBJ whole genome shotgun (WGS) entry which is preliminary data.</text>
</comment>
<dbReference type="SUPFAM" id="SSF52172">
    <property type="entry name" value="CheY-like"/>
    <property type="match status" value="1"/>
</dbReference>
<dbReference type="InterPro" id="IPR011006">
    <property type="entry name" value="CheY-like_superfamily"/>
</dbReference>
<feature type="modified residue" description="4-aspartylphosphate" evidence="4">
    <location>
        <position position="637"/>
    </location>
</feature>
<dbReference type="Proteomes" id="UP000237684">
    <property type="component" value="Unassembled WGS sequence"/>
</dbReference>
<evidence type="ECO:0000313" key="10">
    <source>
        <dbReference type="Proteomes" id="UP000237684"/>
    </source>
</evidence>
<evidence type="ECO:0000256" key="1">
    <source>
        <dbReference type="ARBA" id="ARBA00000085"/>
    </source>
</evidence>
<dbReference type="Pfam" id="PF00512">
    <property type="entry name" value="HisKA"/>
    <property type="match status" value="1"/>
</dbReference>
<dbReference type="Pfam" id="PF02518">
    <property type="entry name" value="HATPase_c"/>
    <property type="match status" value="1"/>
</dbReference>
<accession>A0A2S8SRA9</accession>
<dbReference type="Gene3D" id="3.30.565.10">
    <property type="entry name" value="Histidine kinase-like ATPase, C-terminal domain"/>
    <property type="match status" value="1"/>
</dbReference>
<dbReference type="Pfam" id="PF00072">
    <property type="entry name" value="Response_reg"/>
    <property type="match status" value="1"/>
</dbReference>
<feature type="domain" description="PAS" evidence="8">
    <location>
        <begin position="189"/>
        <end position="259"/>
    </location>
</feature>
<dbReference type="InterPro" id="IPR005467">
    <property type="entry name" value="His_kinase_dom"/>
</dbReference>
<evidence type="ECO:0000313" key="9">
    <source>
        <dbReference type="EMBL" id="PQV63330.1"/>
    </source>
</evidence>
<dbReference type="InterPro" id="IPR035965">
    <property type="entry name" value="PAS-like_dom_sf"/>
</dbReference>